<dbReference type="Gene3D" id="3.90.550.10">
    <property type="entry name" value="Spore Coat Polysaccharide Biosynthesis Protein SpsA, Chain A"/>
    <property type="match status" value="1"/>
</dbReference>
<dbReference type="OrthoDB" id="9777873at2"/>
<evidence type="ECO:0000256" key="8">
    <source>
        <dbReference type="ARBA" id="ARBA00038120"/>
    </source>
</evidence>
<name>A0A5R9BAA3_9MICC</name>
<sequence>MQVQTRQVRVVIPARNEEHLLPHALRAIRQAFEYSHHTVATVLDTHITVVADQCSDYTSAVAQHLADEVITLEAGSVGAARAAGCASLLRAAGSAVCDDALVLCTDADSLVPPTWIAEYLHHIETGADAVAGTVRVHDWSGRRASLQPHYERTYAASAAHVHGANLGFTAAAYRAVGGFRALATGEDQDLVDRMVAAGLNVEFSTRASVVTSGRSDTRAKQGFGDYLTTLEAAS</sequence>
<evidence type="ECO:0000313" key="12">
    <source>
        <dbReference type="Proteomes" id="UP000310458"/>
    </source>
</evidence>
<dbReference type="Proteomes" id="UP000310458">
    <property type="component" value="Unassembled WGS sequence"/>
</dbReference>
<dbReference type="GO" id="GO:0005886">
    <property type="term" value="C:plasma membrane"/>
    <property type="evidence" value="ECO:0007669"/>
    <property type="project" value="UniProtKB-SubCell"/>
</dbReference>
<comment type="caution">
    <text evidence="11">The sequence shown here is derived from an EMBL/GenBank/DDBJ whole genome shotgun (WGS) entry which is preliminary data.</text>
</comment>
<keyword evidence="4 11" id="KW-0808">Transferase</keyword>
<dbReference type="GO" id="GO:0016757">
    <property type="term" value="F:glycosyltransferase activity"/>
    <property type="evidence" value="ECO:0007669"/>
    <property type="project" value="UniProtKB-KW"/>
</dbReference>
<keyword evidence="12" id="KW-1185">Reference proteome</keyword>
<protein>
    <recommendedName>
        <fullName evidence="9">4,4'-diaponeurosporenoate glycosyltransferase</fullName>
    </recommendedName>
</protein>
<keyword evidence="2" id="KW-1003">Cell membrane</keyword>
<reference evidence="11 12" key="1">
    <citation type="submission" date="2019-05" db="EMBL/GenBank/DDBJ databases">
        <title>Nesterenkonia sp. GY074 isolated from the Southern Atlantic Ocean.</title>
        <authorList>
            <person name="Zhang G."/>
        </authorList>
    </citation>
    <scope>NUCLEOTIDE SEQUENCE [LARGE SCALE GENOMIC DNA]</scope>
    <source>
        <strain evidence="11 12">GY074</strain>
    </source>
</reference>
<evidence type="ECO:0000256" key="3">
    <source>
        <dbReference type="ARBA" id="ARBA00022676"/>
    </source>
</evidence>
<evidence type="ECO:0000256" key="9">
    <source>
        <dbReference type="ARBA" id="ARBA00040345"/>
    </source>
</evidence>
<dbReference type="SUPFAM" id="SSF53448">
    <property type="entry name" value="Nucleotide-diphospho-sugar transferases"/>
    <property type="match status" value="1"/>
</dbReference>
<dbReference type="InterPro" id="IPR001173">
    <property type="entry name" value="Glyco_trans_2-like"/>
</dbReference>
<comment type="subcellular location">
    <subcellularLocation>
        <location evidence="1">Cell membrane</location>
    </subcellularLocation>
</comment>
<comment type="pathway">
    <text evidence="7">Carotenoid biosynthesis; staphyloxanthin biosynthesis; staphyloxanthin from farnesyl diphosphate: step 4/5.</text>
</comment>
<dbReference type="InterPro" id="IPR029044">
    <property type="entry name" value="Nucleotide-diphossugar_trans"/>
</dbReference>
<evidence type="ECO:0000256" key="5">
    <source>
        <dbReference type="ARBA" id="ARBA00023136"/>
    </source>
</evidence>
<evidence type="ECO:0000259" key="10">
    <source>
        <dbReference type="Pfam" id="PF00535"/>
    </source>
</evidence>
<keyword evidence="5" id="KW-0472">Membrane</keyword>
<dbReference type="EMBL" id="VAVZ01000021">
    <property type="protein sequence ID" value="TLP96762.1"/>
    <property type="molecule type" value="Genomic_DNA"/>
</dbReference>
<feature type="domain" description="Glycosyltransferase 2-like" evidence="10">
    <location>
        <begin position="10"/>
        <end position="157"/>
    </location>
</feature>
<proteinExistence type="inferred from homology"/>
<organism evidence="11 12">
    <name type="scientific">Nesterenkonia salmonea</name>
    <dbReference type="NCBI Taxonomy" id="1804987"/>
    <lineage>
        <taxon>Bacteria</taxon>
        <taxon>Bacillati</taxon>
        <taxon>Actinomycetota</taxon>
        <taxon>Actinomycetes</taxon>
        <taxon>Micrococcales</taxon>
        <taxon>Micrococcaceae</taxon>
        <taxon>Nesterenkonia</taxon>
    </lineage>
</organism>
<evidence type="ECO:0000256" key="7">
    <source>
        <dbReference type="ARBA" id="ARBA00037904"/>
    </source>
</evidence>
<evidence type="ECO:0000256" key="1">
    <source>
        <dbReference type="ARBA" id="ARBA00004236"/>
    </source>
</evidence>
<comment type="similarity">
    <text evidence="8">Belongs to the glycosyltransferase 2 family. CrtQ subfamily.</text>
</comment>
<evidence type="ECO:0000256" key="6">
    <source>
        <dbReference type="ARBA" id="ARBA00037281"/>
    </source>
</evidence>
<comment type="function">
    <text evidence="6">Catalyzes the glycosylation of 4,4'-diaponeurosporenoate, i.e. the esterification of glucose at the C1'' position with the carboxyl group of 4,4'-diaponeurosporenic acid, to form glycosyl-4,4'-diaponeurosporenoate. This is a step in the biosynthesis of staphyloxanthin, an orange pigment present in most staphylococci strains.</text>
</comment>
<gene>
    <name evidence="11" type="ORF">FEF26_08555</name>
</gene>
<evidence type="ECO:0000256" key="2">
    <source>
        <dbReference type="ARBA" id="ARBA00022475"/>
    </source>
</evidence>
<evidence type="ECO:0000256" key="4">
    <source>
        <dbReference type="ARBA" id="ARBA00022679"/>
    </source>
</evidence>
<dbReference type="PANTHER" id="PTHR43646">
    <property type="entry name" value="GLYCOSYLTRANSFERASE"/>
    <property type="match status" value="1"/>
</dbReference>
<dbReference type="Pfam" id="PF00535">
    <property type="entry name" value="Glycos_transf_2"/>
    <property type="match status" value="1"/>
</dbReference>
<dbReference type="PANTHER" id="PTHR43646:SF2">
    <property type="entry name" value="GLYCOSYLTRANSFERASE 2-LIKE DOMAIN-CONTAINING PROTEIN"/>
    <property type="match status" value="1"/>
</dbReference>
<accession>A0A5R9BAA3</accession>
<evidence type="ECO:0000313" key="11">
    <source>
        <dbReference type="EMBL" id="TLP96762.1"/>
    </source>
</evidence>
<dbReference type="AlphaFoldDB" id="A0A5R9BAA3"/>
<keyword evidence="3" id="KW-0328">Glycosyltransferase</keyword>